<reference evidence="1 2" key="1">
    <citation type="journal article" date="2022" name="Res Sq">
        <title>Evolution of multicellular longitudinally dividing oral cavity symbionts (Neisseriaceae).</title>
        <authorList>
            <person name="Nyongesa S."/>
            <person name="Weber P."/>
            <person name="Bernet E."/>
            <person name="Pullido F."/>
            <person name="Nieckarz M."/>
            <person name="Delaby M."/>
            <person name="Nieves C."/>
            <person name="Viehboeck T."/>
            <person name="Krause N."/>
            <person name="Rivera-Millot A."/>
            <person name="Nakamura A."/>
            <person name="Vischer N."/>
            <person name="VanNieuwenhze M."/>
            <person name="Brun Y."/>
            <person name="Cava F."/>
            <person name="Bulgheresi S."/>
            <person name="Veyrier F."/>
        </authorList>
    </citation>
    <scope>NUCLEOTIDE SEQUENCE [LARGE SCALE GENOMIC DNA]</scope>
    <source>
        <strain evidence="1 2">SN4</strain>
    </source>
</reference>
<dbReference type="Pfam" id="PF06074">
    <property type="entry name" value="Portal_Mu"/>
    <property type="match status" value="1"/>
</dbReference>
<dbReference type="RefSeq" id="WP_234333010.1">
    <property type="nucleotide sequence ID" value="NZ_CABKVG010000007.1"/>
</dbReference>
<keyword evidence="2" id="KW-1185">Reference proteome</keyword>
<evidence type="ECO:0000313" key="1">
    <source>
        <dbReference type="EMBL" id="UOO89601.1"/>
    </source>
</evidence>
<evidence type="ECO:0008006" key="3">
    <source>
        <dbReference type="Google" id="ProtNLM"/>
    </source>
</evidence>
<gene>
    <name evidence="1" type="ORF">LVJ82_01045</name>
</gene>
<organism evidence="1 2">
    <name type="scientific">Vitreoscilla massiliensis</name>
    <dbReference type="NCBI Taxonomy" id="1689272"/>
    <lineage>
        <taxon>Bacteria</taxon>
        <taxon>Pseudomonadati</taxon>
        <taxon>Pseudomonadota</taxon>
        <taxon>Betaproteobacteria</taxon>
        <taxon>Neisseriales</taxon>
        <taxon>Neisseriaceae</taxon>
        <taxon>Vitreoscilla</taxon>
    </lineage>
</organism>
<dbReference type="EMBL" id="CP091511">
    <property type="protein sequence ID" value="UOO89601.1"/>
    <property type="molecule type" value="Genomic_DNA"/>
</dbReference>
<sequence length="384" mass="42454">MRKHLHVLAEAVLTAKLNGYAVLRYIYAKEDDGFLTIDTISDKSSELDKYTPKTDGSLVYTGGSGEETVDTKVMYLLLTHRATSTNPAGEMAGARLYPAVALRKHGFIYAAQFIQRYAQPLLITKTDSIRTDVDDETAKVYSLLSGGAMNMSREDDIVMLQNNADGQAFQRLDRMANSRIQKHMLGKVKTSDLENGSRAAQETEENTKGDRIDGYLHLLNLAAQHLVDALLMVNEAYGKSITAPKGLWFEFNKKTEIDNKRADRDTKYAKDANLRFTEDYYIDVLGFEPNHFVLADDVKTPNVGNASLSARLSGKHKQGNPLNGFSQPKIDAIVSALDECESFADFEAKLSGMDLSEGDNALIQRVLGDAVHEFIKGSEAQSHG</sequence>
<name>A0ABY4E2L1_9NEIS</name>
<dbReference type="Proteomes" id="UP000832011">
    <property type="component" value="Chromosome"/>
</dbReference>
<dbReference type="InterPro" id="IPR009279">
    <property type="entry name" value="Portal_Mu"/>
</dbReference>
<protein>
    <recommendedName>
        <fullName evidence="3">DUF4055 domain-containing protein</fullName>
    </recommendedName>
</protein>
<proteinExistence type="predicted"/>
<accession>A0ABY4E2L1</accession>
<evidence type="ECO:0000313" key="2">
    <source>
        <dbReference type="Proteomes" id="UP000832011"/>
    </source>
</evidence>